<dbReference type="OrthoDB" id="2297039at2"/>
<name>A0A0R1KCQ5_9LACO</name>
<keyword evidence="1" id="KW-0079">Bacteriocin immunity</keyword>
<dbReference type="GO" id="GO:0030153">
    <property type="term" value="P:bacteriocin immunity"/>
    <property type="evidence" value="ECO:0007669"/>
    <property type="project" value="UniProtKB-KW"/>
</dbReference>
<dbReference type="AlphaFoldDB" id="A0A0R1KCQ5"/>
<dbReference type="STRING" id="1423775.FD03_GL000739"/>
<dbReference type="PATRIC" id="fig|1423775.4.peg.756"/>
<dbReference type="SUPFAM" id="SSF109797">
    <property type="entry name" value="Bacteriocin immunity protein-like"/>
    <property type="match status" value="1"/>
</dbReference>
<proteinExistence type="predicted"/>
<evidence type="ECO:0000256" key="1">
    <source>
        <dbReference type="ARBA" id="ARBA00023025"/>
    </source>
</evidence>
<organism evidence="2 3">
    <name type="scientific">Companilactobacillus nodensis DSM 19682 = JCM 14932 = NBRC 107160</name>
    <dbReference type="NCBI Taxonomy" id="1423775"/>
    <lineage>
        <taxon>Bacteria</taxon>
        <taxon>Bacillati</taxon>
        <taxon>Bacillota</taxon>
        <taxon>Bacilli</taxon>
        <taxon>Lactobacillales</taxon>
        <taxon>Lactobacillaceae</taxon>
        <taxon>Companilactobacillus</taxon>
    </lineage>
</organism>
<dbReference type="EMBL" id="AZDZ01000001">
    <property type="protein sequence ID" value="KRK81147.1"/>
    <property type="molecule type" value="Genomic_DNA"/>
</dbReference>
<evidence type="ECO:0000313" key="3">
    <source>
        <dbReference type="Proteomes" id="UP000051248"/>
    </source>
</evidence>
<accession>A0A0R1KCQ5</accession>
<dbReference type="InterPro" id="IPR023130">
    <property type="entry name" value="Ta0600-like_sf"/>
</dbReference>
<keyword evidence="3" id="KW-1185">Reference proteome</keyword>
<dbReference type="RefSeq" id="WP_025023332.1">
    <property type="nucleotide sequence ID" value="NZ_AZDZ01000001.1"/>
</dbReference>
<dbReference type="Proteomes" id="UP000051248">
    <property type="component" value="Unassembled WGS sequence"/>
</dbReference>
<evidence type="ECO:0000313" key="2">
    <source>
        <dbReference type="EMBL" id="KRK81147.1"/>
    </source>
</evidence>
<dbReference type="Gene3D" id="1.20.1440.50">
    <property type="entry name" value="Ta0600-like"/>
    <property type="match status" value="1"/>
</dbReference>
<protein>
    <recommendedName>
        <fullName evidence="4">Bacteriocin immunity protein</fullName>
    </recommendedName>
</protein>
<gene>
    <name evidence="2" type="ORF">FD03_GL000739</name>
</gene>
<comment type="caution">
    <text evidence="2">The sequence shown here is derived from an EMBL/GenBank/DDBJ whole genome shotgun (WGS) entry which is preliminary data.</text>
</comment>
<dbReference type="eggNOG" id="ENOG5030AQM">
    <property type="taxonomic scope" value="Bacteria"/>
</dbReference>
<evidence type="ECO:0008006" key="4">
    <source>
        <dbReference type="Google" id="ProtNLM"/>
    </source>
</evidence>
<sequence>MEEQHQELIKLVDTAYKEVTDAKFAEFRKSLLEFSKQLNNNEDYIKIMLGLRTALLQADLSLSIKTRISGLPTEYSDIYNFIEPQLKKVDSKVIDNYSHQGFIPLKFGSTIKYF</sequence>
<reference evidence="2 3" key="1">
    <citation type="journal article" date="2015" name="Genome Announc.">
        <title>Expanding the biotechnology potential of lactobacilli through comparative genomics of 213 strains and associated genera.</title>
        <authorList>
            <person name="Sun Z."/>
            <person name="Harris H.M."/>
            <person name="McCann A."/>
            <person name="Guo C."/>
            <person name="Argimon S."/>
            <person name="Zhang W."/>
            <person name="Yang X."/>
            <person name="Jeffery I.B."/>
            <person name="Cooney J.C."/>
            <person name="Kagawa T.F."/>
            <person name="Liu W."/>
            <person name="Song Y."/>
            <person name="Salvetti E."/>
            <person name="Wrobel A."/>
            <person name="Rasinkangas P."/>
            <person name="Parkhill J."/>
            <person name="Rea M.C."/>
            <person name="O'Sullivan O."/>
            <person name="Ritari J."/>
            <person name="Douillard F.P."/>
            <person name="Paul Ross R."/>
            <person name="Yang R."/>
            <person name="Briner A.E."/>
            <person name="Felis G.E."/>
            <person name="de Vos W.M."/>
            <person name="Barrangou R."/>
            <person name="Klaenhammer T.R."/>
            <person name="Caufield P.W."/>
            <person name="Cui Y."/>
            <person name="Zhang H."/>
            <person name="O'Toole P.W."/>
        </authorList>
    </citation>
    <scope>NUCLEOTIDE SEQUENCE [LARGE SCALE GENOMIC DNA]</scope>
    <source>
        <strain evidence="2 3">DSM 19682</strain>
    </source>
</reference>